<sequence length="408" mass="44769">MINVARPENTGGAPASPLFILSCERSGSTLLRYIVDTHPQIACPGHLYLGRLCQSLEGALWPTLGQTLPGMDDGEKAAAVAAEIRRIVGGMMSRYADAKGKSLWCEKTPMNLDYLDVIRRAFAQARYVCLYRHCMDVVHSCVGLSAYRYLPEHIPYVQRHPDNIVVAMMSNWIDKTERLLAFERQNPGGCHRLRYESLVCDTPAALEGLFGFLAVDWSPDLIEAVFTQRHDSGEGDAKVQFAGRISADSVGKGRQVPRDLIPQALQERADALLALLDYPSIDAFYRRHAVGPATAPTARAEQAADDLFQRLWAGKQERLRRADGLASCSCKFVVTGGNGGAWIVDPASREGVVPADGRETSSTVALSAELLRDIADGRKNPMEAYEEGQIEVAGDRDVAFEFGRLLFA</sequence>
<dbReference type="EMBL" id="AP019782">
    <property type="protein sequence ID" value="BBL71145.1"/>
    <property type="molecule type" value="Genomic_DNA"/>
</dbReference>
<evidence type="ECO:0000313" key="3">
    <source>
        <dbReference type="EMBL" id="BBL71145.1"/>
    </source>
</evidence>
<dbReference type="PROSITE" id="PS51257">
    <property type="entry name" value="PROKAR_LIPOPROTEIN"/>
    <property type="match status" value="1"/>
</dbReference>
<dbReference type="GO" id="GO:0008476">
    <property type="term" value="F:protein-tyrosine sulfotransferase activity"/>
    <property type="evidence" value="ECO:0007669"/>
    <property type="project" value="InterPro"/>
</dbReference>
<evidence type="ECO:0000256" key="1">
    <source>
        <dbReference type="ARBA" id="ARBA00022679"/>
    </source>
</evidence>
<keyword evidence="1" id="KW-0808">Transferase</keyword>
<evidence type="ECO:0000313" key="4">
    <source>
        <dbReference type="Proteomes" id="UP000824988"/>
    </source>
</evidence>
<dbReference type="InterPro" id="IPR003033">
    <property type="entry name" value="SCP2_sterol-bd_dom"/>
</dbReference>
<dbReference type="InterPro" id="IPR026634">
    <property type="entry name" value="TPST-like"/>
</dbReference>
<feature type="domain" description="SCP2" evidence="2">
    <location>
        <begin position="316"/>
        <end position="406"/>
    </location>
</feature>
<gene>
    <name evidence="3" type="ORF">MoryE10_17510</name>
</gene>
<dbReference type="GO" id="GO:0012505">
    <property type="term" value="C:endomembrane system"/>
    <property type="evidence" value="ECO:0007669"/>
    <property type="project" value="UniProtKB-ARBA"/>
</dbReference>
<dbReference type="PANTHER" id="PTHR12788:SF10">
    <property type="entry name" value="PROTEIN-TYROSINE SULFOTRANSFERASE"/>
    <property type="match status" value="1"/>
</dbReference>
<organism evidence="3 4">
    <name type="scientific">Methylogaea oryzae</name>
    <dbReference type="NCBI Taxonomy" id="1295382"/>
    <lineage>
        <taxon>Bacteria</taxon>
        <taxon>Pseudomonadati</taxon>
        <taxon>Pseudomonadota</taxon>
        <taxon>Gammaproteobacteria</taxon>
        <taxon>Methylococcales</taxon>
        <taxon>Methylococcaceae</taxon>
        <taxon>Methylogaea</taxon>
    </lineage>
</organism>
<keyword evidence="4" id="KW-1185">Reference proteome</keyword>
<evidence type="ECO:0000259" key="2">
    <source>
        <dbReference type="Pfam" id="PF02036"/>
    </source>
</evidence>
<accession>A0A8D5AMJ1</accession>
<proteinExistence type="predicted"/>
<dbReference type="RefSeq" id="WP_221048848.1">
    <property type="nucleotide sequence ID" value="NZ_AP019782.1"/>
</dbReference>
<reference evidence="3" key="1">
    <citation type="submission" date="2019-06" db="EMBL/GenBank/DDBJ databases">
        <title>Complete genome sequence of Methylogaea oryzae strain JCM16910.</title>
        <authorList>
            <person name="Asakawa S."/>
        </authorList>
    </citation>
    <scope>NUCLEOTIDE SEQUENCE</scope>
    <source>
        <strain evidence="3">E10</strain>
    </source>
</reference>
<dbReference type="AlphaFoldDB" id="A0A8D5AMJ1"/>
<dbReference type="GO" id="GO:0005737">
    <property type="term" value="C:cytoplasm"/>
    <property type="evidence" value="ECO:0007669"/>
    <property type="project" value="UniProtKB-ARBA"/>
</dbReference>
<dbReference type="Pfam" id="PF02036">
    <property type="entry name" value="SCP2"/>
    <property type="match status" value="1"/>
</dbReference>
<dbReference type="PANTHER" id="PTHR12788">
    <property type="entry name" value="PROTEIN-TYROSINE SULFOTRANSFERASE 2"/>
    <property type="match status" value="1"/>
</dbReference>
<dbReference type="Pfam" id="PF13469">
    <property type="entry name" value="Sulfotransfer_3"/>
    <property type="match status" value="1"/>
</dbReference>
<protein>
    <recommendedName>
        <fullName evidence="2">SCP2 domain-containing protein</fullName>
    </recommendedName>
</protein>
<dbReference type="KEGG" id="moz:MoryE10_17510"/>
<dbReference type="Proteomes" id="UP000824988">
    <property type="component" value="Chromosome"/>
</dbReference>
<name>A0A8D5AMJ1_9GAMM</name>